<reference evidence="2 5" key="1">
    <citation type="journal article" date="2010" name="Virol. J.">
        <title>Genomes of the T4-related bacteriophages as windows on microbial genome evolution.</title>
        <authorList>
            <person name="Petrov V.M."/>
            <person name="Ratnayaka S."/>
            <person name="Nolan J.M."/>
            <person name="Miller E.S."/>
            <person name="Karam J.D."/>
        </authorList>
    </citation>
    <scope>NUCLEOTIDE SEQUENCE [LARGE SCALE GENOMIC DNA]</scope>
    <source>
        <strain evidence="5">T4T</strain>
    </source>
</reference>
<dbReference type="GeneID" id="1258635"/>
<evidence type="ECO:0000313" key="3">
    <source>
        <dbReference type="EMBL" id="AHY83693.1"/>
    </source>
</evidence>
<proteinExistence type="predicted"/>
<organismHost>
    <name type="scientific">Escherichia coli</name>
    <dbReference type="NCBI Taxonomy" id="562"/>
</organismHost>
<dbReference type="EMBL" id="KJ477685">
    <property type="protein sequence ID" value="AHY83881.1"/>
    <property type="molecule type" value="Genomic_DNA"/>
</dbReference>
<evidence type="ECO:0000313" key="7">
    <source>
        <dbReference type="Proteomes" id="UP000185271"/>
    </source>
</evidence>
<keyword evidence="1" id="KW-0472">Membrane</keyword>
<keyword evidence="1" id="KW-0812">Transmembrane</keyword>
<evidence type="ECO:0000313" key="5">
    <source>
        <dbReference type="Proteomes" id="UP000001092"/>
    </source>
</evidence>
<accession>A0A023ZVS8</accession>
<evidence type="ECO:0000313" key="4">
    <source>
        <dbReference type="EMBL" id="AHY83881.1"/>
    </source>
</evidence>
<dbReference type="EMBL" id="KJ477684">
    <property type="protein sequence ID" value="AHY83693.1"/>
    <property type="molecule type" value="Genomic_DNA"/>
</dbReference>
<dbReference type="RefSeq" id="NP_049876.1">
    <property type="nucleotide sequence ID" value="NC_000866.4"/>
</dbReference>
<dbReference type="KEGG" id="vg:1258635"/>
<evidence type="ECO:0000313" key="2">
    <source>
        <dbReference type="EMBL" id="ADJ39985.1"/>
    </source>
</evidence>
<dbReference type="Proteomes" id="UP000185271">
    <property type="component" value="Genome"/>
</dbReference>
<keyword evidence="1" id="KW-1133">Transmembrane helix</keyword>
<gene>
    <name evidence="2" type="primary">52.1</name>
    <name evidence="4" type="ORF">T4147_265</name>
    <name evidence="2" type="ORF">T4Tp268</name>
    <name evidence="3" type="ORF">T4wild_265</name>
</gene>
<protein>
    <submittedName>
        <fullName evidence="2">Predicted membrane protein</fullName>
    </submittedName>
</protein>
<dbReference type="Proteomes" id="UP000185270">
    <property type="component" value="Segment"/>
</dbReference>
<dbReference type="Proteomes" id="UP000001092">
    <property type="component" value="Segment"/>
</dbReference>
<organism evidence="4 6">
    <name type="scientific">Enterobacteria phage T4</name>
    <name type="common">Bacteriophage T4</name>
    <dbReference type="NCBI Taxonomy" id="10665"/>
    <lineage>
        <taxon>Viruses</taxon>
        <taxon>Duplodnaviria</taxon>
        <taxon>Heunggongvirae</taxon>
        <taxon>Uroviricota</taxon>
        <taxon>Caudoviricetes</taxon>
        <taxon>Pantevenvirales</taxon>
        <taxon>Straboviridae</taxon>
        <taxon>Tevenvirinae</taxon>
        <taxon>Tequatrovirus</taxon>
    </lineage>
</organism>
<name>A0A023ZVS8_BPT4</name>
<dbReference type="SMR" id="A0A023ZVS8"/>
<reference evidence="6 7" key="2">
    <citation type="journal article" date="2015" name="MBio">
        <title>Covalent Modification of Bacteriophage T4 DNA Inhibits CRISPR-Cas9.</title>
        <authorList>
            <person name="Bryson A.L."/>
            <person name="Hwang Y."/>
            <person name="Sherrill-Mix S."/>
            <person name="Wu G.D."/>
            <person name="Lewis J.D."/>
            <person name="Black L."/>
            <person name="Clark T.A."/>
            <person name="Bushman F.D."/>
        </authorList>
    </citation>
    <scope>NUCLEOTIDE SEQUENCE [LARGE SCALE GENOMIC DNA]</scope>
    <source>
        <strain evidence="4">147</strain>
        <strain evidence="3">Wild</strain>
    </source>
</reference>
<dbReference type="InterPro" id="IPR055820">
    <property type="entry name" value="DUF7396"/>
</dbReference>
<sequence length="46" mass="5098">MIKKILGYSLALAALLVALYYGVMFGLIQVVLFISDVIMALHSLVW</sequence>
<dbReference type="Pfam" id="PF24129">
    <property type="entry name" value="DUF7396"/>
    <property type="match status" value="1"/>
</dbReference>
<accession>D9IEU9</accession>
<evidence type="ECO:0000256" key="1">
    <source>
        <dbReference type="SAM" id="Phobius"/>
    </source>
</evidence>
<dbReference type="EMBL" id="HM137666">
    <property type="protein sequence ID" value="ADJ39985.1"/>
    <property type="molecule type" value="Genomic_DNA"/>
</dbReference>
<evidence type="ECO:0000313" key="6">
    <source>
        <dbReference type="Proteomes" id="UP000185270"/>
    </source>
</evidence>
<feature type="transmembrane region" description="Helical" evidence="1">
    <location>
        <begin position="12"/>
        <end position="34"/>
    </location>
</feature>